<keyword evidence="5 12" id="KW-1133">Transmembrane helix</keyword>
<keyword evidence="4 11" id="KW-0812">Transmembrane</keyword>
<keyword evidence="14" id="KW-1185">Reference proteome</keyword>
<accession>A0A3M7SI72</accession>
<keyword evidence="9 11" id="KW-0739">Sodium transport</keyword>
<dbReference type="InterPro" id="IPR020903">
    <property type="entry name" value="ENaC_CS"/>
</dbReference>
<dbReference type="PANTHER" id="PTHR11690:SF248">
    <property type="entry name" value="PICKPOCKET 17, ISOFORM A"/>
    <property type="match status" value="1"/>
</dbReference>
<keyword evidence="7 11" id="KW-0406">Ion transport</keyword>
<evidence type="ECO:0000256" key="6">
    <source>
        <dbReference type="ARBA" id="ARBA00023053"/>
    </source>
</evidence>
<evidence type="ECO:0000256" key="1">
    <source>
        <dbReference type="ARBA" id="ARBA00004141"/>
    </source>
</evidence>
<dbReference type="InterPro" id="IPR001873">
    <property type="entry name" value="ENaC"/>
</dbReference>
<keyword evidence="2 11" id="KW-0813">Transport</keyword>
<dbReference type="Pfam" id="PF00858">
    <property type="entry name" value="ASC"/>
    <property type="match status" value="1"/>
</dbReference>
<dbReference type="Proteomes" id="UP000276133">
    <property type="component" value="Unassembled WGS sequence"/>
</dbReference>
<feature type="transmembrane region" description="Helical" evidence="12">
    <location>
        <begin position="38"/>
        <end position="58"/>
    </location>
</feature>
<dbReference type="PRINTS" id="PR01078">
    <property type="entry name" value="AMINACHANNEL"/>
</dbReference>
<gene>
    <name evidence="13" type="ORF">BpHYR1_024768</name>
</gene>
<dbReference type="GO" id="GO:0015280">
    <property type="term" value="F:ligand-gated sodium channel activity"/>
    <property type="evidence" value="ECO:0007669"/>
    <property type="project" value="TreeGrafter"/>
</dbReference>
<keyword evidence="10 11" id="KW-0407">Ion channel</keyword>
<evidence type="ECO:0000313" key="14">
    <source>
        <dbReference type="Proteomes" id="UP000276133"/>
    </source>
</evidence>
<evidence type="ECO:0000256" key="10">
    <source>
        <dbReference type="ARBA" id="ARBA00023303"/>
    </source>
</evidence>
<reference evidence="13 14" key="1">
    <citation type="journal article" date="2018" name="Sci. Rep.">
        <title>Genomic signatures of local adaptation to the degree of environmental predictability in rotifers.</title>
        <authorList>
            <person name="Franch-Gras L."/>
            <person name="Hahn C."/>
            <person name="Garcia-Roger E.M."/>
            <person name="Carmona M.J."/>
            <person name="Serra M."/>
            <person name="Gomez A."/>
        </authorList>
    </citation>
    <scope>NUCLEOTIDE SEQUENCE [LARGE SCALE GENOMIC DNA]</scope>
    <source>
        <strain evidence="13">HYR1</strain>
    </source>
</reference>
<proteinExistence type="inferred from homology"/>
<evidence type="ECO:0000256" key="7">
    <source>
        <dbReference type="ARBA" id="ARBA00023065"/>
    </source>
</evidence>
<comment type="caution">
    <text evidence="13">The sequence shown here is derived from an EMBL/GenBank/DDBJ whole genome shotgun (WGS) entry which is preliminary data.</text>
</comment>
<evidence type="ECO:0000256" key="2">
    <source>
        <dbReference type="ARBA" id="ARBA00022448"/>
    </source>
</evidence>
<evidence type="ECO:0000256" key="12">
    <source>
        <dbReference type="SAM" id="Phobius"/>
    </source>
</evidence>
<dbReference type="Gene3D" id="2.60.470.10">
    <property type="entry name" value="Acid-sensing ion channels like domains"/>
    <property type="match status" value="1"/>
</dbReference>
<dbReference type="PANTHER" id="PTHR11690">
    <property type="entry name" value="AMILORIDE-SENSITIVE SODIUM CHANNEL-RELATED"/>
    <property type="match status" value="1"/>
</dbReference>
<comment type="subcellular location">
    <subcellularLocation>
        <location evidence="1">Membrane</location>
        <topology evidence="1">Multi-pass membrane protein</topology>
    </subcellularLocation>
</comment>
<name>A0A3M7SI72_BRAPC</name>
<evidence type="ECO:0000313" key="13">
    <source>
        <dbReference type="EMBL" id="RNA35280.1"/>
    </source>
</evidence>
<dbReference type="PROSITE" id="PS01206">
    <property type="entry name" value="ASC"/>
    <property type="match status" value="1"/>
</dbReference>
<evidence type="ECO:0000256" key="9">
    <source>
        <dbReference type="ARBA" id="ARBA00023201"/>
    </source>
</evidence>
<evidence type="ECO:0000256" key="5">
    <source>
        <dbReference type="ARBA" id="ARBA00022989"/>
    </source>
</evidence>
<evidence type="ECO:0000256" key="8">
    <source>
        <dbReference type="ARBA" id="ARBA00023136"/>
    </source>
</evidence>
<evidence type="ECO:0000256" key="11">
    <source>
        <dbReference type="RuleBase" id="RU000679"/>
    </source>
</evidence>
<dbReference type="AlphaFoldDB" id="A0A3M7SI72"/>
<dbReference type="STRING" id="10195.A0A3M7SI72"/>
<comment type="similarity">
    <text evidence="11">Belongs to the amiloride-sensitive sodium channel (TC 1.A.6) family.</text>
</comment>
<keyword evidence="3 11" id="KW-0894">Sodium channel</keyword>
<feature type="transmembrane region" description="Helical" evidence="12">
    <location>
        <begin position="441"/>
        <end position="462"/>
    </location>
</feature>
<dbReference type="EMBL" id="REGN01001346">
    <property type="protein sequence ID" value="RNA35280.1"/>
    <property type="molecule type" value="Genomic_DNA"/>
</dbReference>
<sequence>MDLKKSSLKQVLMKRLRDFFNSSTNHGFSHMLKSDKRLLRTIWIAFTILSTGLCAFMINEKVMNFFKYEVTTKTRIINQYKANFPTITICNMNFFTSEFSVNFSKKFIKEKIVYNPFTIASEYFIRSEAINNVIHERYKDVYGDSMNKLIADCQFELVSCNRSQIKFFYHPNYGNCYQYNSGFDGHGEKMDLKNLTMIDRVSGLRLVLNLSTPDTLKLINPNIGGVVFIHNHTTYPLMVDGVTLAPKTETNIALSRTFFQLKEKPYSSCDKKTSDPNYLDSNAYRLVHNQTNGYAQTLCVYQCIQNFLMDKCKCIYFMIPSFSNLNTCFNSTNIECFSKYFNNYNDFLFIYEKCFEECPLECSGMWFDKIVSFNHFSSSKYQELFENYNGTEKIYLNKNESFDDIAIVNIYYRSLSYTQISENPTIEIVDLFSSVGGIGGLFLGISVLTLVEFVELLLIILAEIKDYKKYIKAELFKSQKSQSRLGLLMTWTFFRTLKTNFIKRQVSLHYSASVEHCHNKD</sequence>
<protein>
    <submittedName>
        <fullName evidence="13">Amiloride-sensitive sodium channel subunit alpha</fullName>
    </submittedName>
</protein>
<keyword evidence="6" id="KW-0915">Sodium</keyword>
<dbReference type="GO" id="GO:0005886">
    <property type="term" value="C:plasma membrane"/>
    <property type="evidence" value="ECO:0007669"/>
    <property type="project" value="TreeGrafter"/>
</dbReference>
<evidence type="ECO:0000256" key="4">
    <source>
        <dbReference type="ARBA" id="ARBA00022692"/>
    </source>
</evidence>
<dbReference type="OrthoDB" id="6021021at2759"/>
<evidence type="ECO:0000256" key="3">
    <source>
        <dbReference type="ARBA" id="ARBA00022461"/>
    </source>
</evidence>
<dbReference type="Gene3D" id="1.10.287.770">
    <property type="entry name" value="YojJ-like"/>
    <property type="match status" value="1"/>
</dbReference>
<organism evidence="13 14">
    <name type="scientific">Brachionus plicatilis</name>
    <name type="common">Marine rotifer</name>
    <name type="synonym">Brachionus muelleri</name>
    <dbReference type="NCBI Taxonomy" id="10195"/>
    <lineage>
        <taxon>Eukaryota</taxon>
        <taxon>Metazoa</taxon>
        <taxon>Spiralia</taxon>
        <taxon>Gnathifera</taxon>
        <taxon>Rotifera</taxon>
        <taxon>Eurotatoria</taxon>
        <taxon>Monogononta</taxon>
        <taxon>Pseudotrocha</taxon>
        <taxon>Ploima</taxon>
        <taxon>Brachionidae</taxon>
        <taxon>Brachionus</taxon>
    </lineage>
</organism>
<keyword evidence="8 12" id="KW-0472">Membrane</keyword>